<gene>
    <name evidence="1" type="ordered locus">TVNIR_0915</name>
</gene>
<sequence length="40" mass="4648">MAFDLEAHQELRHVFSSEDIEIEILKVTATVRGHEPQKQD</sequence>
<dbReference type="Proteomes" id="UP000010809">
    <property type="component" value="Chromosome"/>
</dbReference>
<keyword evidence="2" id="KW-1185">Reference proteome</keyword>
<name>L0DUD3_THIND</name>
<accession>L0DUD3</accession>
<evidence type="ECO:0000313" key="1">
    <source>
        <dbReference type="EMBL" id="AGA32605.1"/>
    </source>
</evidence>
<protein>
    <submittedName>
        <fullName evidence="1">Uncharacterized protein</fullName>
    </submittedName>
</protein>
<dbReference type="AlphaFoldDB" id="L0DUD3"/>
<dbReference type="KEGG" id="tni:TVNIR_0915"/>
<dbReference type="HOGENOM" id="CLU_3297905_0_0_6"/>
<organism evidence="1 2">
    <name type="scientific">Thioalkalivibrio nitratireducens (strain DSM 14787 / UNIQEM 213 / ALEN2)</name>
    <dbReference type="NCBI Taxonomy" id="1255043"/>
    <lineage>
        <taxon>Bacteria</taxon>
        <taxon>Pseudomonadati</taxon>
        <taxon>Pseudomonadota</taxon>
        <taxon>Gammaproteobacteria</taxon>
        <taxon>Chromatiales</taxon>
        <taxon>Ectothiorhodospiraceae</taxon>
        <taxon>Thioalkalivibrio</taxon>
    </lineage>
</organism>
<reference evidence="1" key="1">
    <citation type="submission" date="2015-12" db="EMBL/GenBank/DDBJ databases">
        <authorList>
            <person name="Tikhonova T.V."/>
            <person name="Pavlov A.R."/>
            <person name="Beletsky A.V."/>
            <person name="Mardanov A.V."/>
            <person name="Sorokin D.Y."/>
            <person name="Ravin N.V."/>
            <person name="Popov V.O."/>
        </authorList>
    </citation>
    <scope>NUCLEOTIDE SEQUENCE</scope>
    <source>
        <strain evidence="1">DSM 14787</strain>
    </source>
</reference>
<dbReference type="EMBL" id="CP003989">
    <property type="protein sequence ID" value="AGA32605.1"/>
    <property type="molecule type" value="Genomic_DNA"/>
</dbReference>
<evidence type="ECO:0000313" key="2">
    <source>
        <dbReference type="Proteomes" id="UP000010809"/>
    </source>
</evidence>
<proteinExistence type="predicted"/>